<evidence type="ECO:0000256" key="1">
    <source>
        <dbReference type="ARBA" id="ARBA00004434"/>
    </source>
</evidence>
<keyword evidence="6" id="KW-0809">Transit peptide</keyword>
<name>S3D950_GLAL2</name>
<comment type="function">
    <text evidence="10">Essential component of the TIM23 complex, a complex that mediates the translocation of transit peptide-containing proteins across the mitochondrial inner membrane. Required to keep the TOM and the TIM23 complexes in close contact. At some point, it is released from the TOM23 complex to allow protein translocation into the mitochondrial matrix.</text>
</comment>
<dbReference type="Gene3D" id="3.10.450.320">
    <property type="entry name" value="Mitochondrial import inner membrane translocase subunit Tim21"/>
    <property type="match status" value="1"/>
</dbReference>
<dbReference type="GeneID" id="19465720"/>
<dbReference type="PANTHER" id="PTHR13032:SF6">
    <property type="entry name" value="MITOCHONDRIAL IMPORT INNER MEMBRANE TRANSLOCASE SUBUNIT TIM21"/>
    <property type="match status" value="1"/>
</dbReference>
<evidence type="ECO:0000256" key="11">
    <source>
        <dbReference type="RuleBase" id="RU367142"/>
    </source>
</evidence>
<dbReference type="KEGG" id="glz:GLAREA_06667"/>
<evidence type="ECO:0000256" key="7">
    <source>
        <dbReference type="ARBA" id="ARBA00022989"/>
    </source>
</evidence>
<dbReference type="InterPro" id="IPR038552">
    <property type="entry name" value="Tim21_IMS_sf"/>
</dbReference>
<keyword evidence="11" id="KW-0813">Transport</keyword>
<evidence type="ECO:0000256" key="2">
    <source>
        <dbReference type="ARBA" id="ARBA00010867"/>
    </source>
</evidence>
<evidence type="ECO:0000256" key="10">
    <source>
        <dbReference type="ARBA" id="ARBA00060204"/>
    </source>
</evidence>
<evidence type="ECO:0000256" key="6">
    <source>
        <dbReference type="ARBA" id="ARBA00022946"/>
    </source>
</evidence>
<keyword evidence="9 11" id="KW-0472">Membrane</keyword>
<keyword evidence="7 11" id="KW-1133">Transmembrane helix</keyword>
<comment type="subunit">
    <text evidence="11">Component of the TIM23 complex.</text>
</comment>
<evidence type="ECO:0000256" key="3">
    <source>
        <dbReference type="ARBA" id="ARBA00020726"/>
    </source>
</evidence>
<dbReference type="STRING" id="1116229.S3D950"/>
<dbReference type="Pfam" id="PF08294">
    <property type="entry name" value="TIM21"/>
    <property type="match status" value="1"/>
</dbReference>
<protein>
    <recommendedName>
        <fullName evidence="3 11">Mitochondrial import inner membrane translocase subunit Tim21</fullName>
    </recommendedName>
</protein>
<dbReference type="Proteomes" id="UP000016922">
    <property type="component" value="Unassembled WGS sequence"/>
</dbReference>
<dbReference type="RefSeq" id="XP_008078806.1">
    <property type="nucleotide sequence ID" value="XM_008080615.1"/>
</dbReference>
<feature type="transmembrane region" description="Helical" evidence="11">
    <location>
        <begin position="72"/>
        <end position="93"/>
    </location>
</feature>
<proteinExistence type="inferred from homology"/>
<gene>
    <name evidence="12" type="ORF">GLAREA_06667</name>
</gene>
<dbReference type="InterPro" id="IPR013261">
    <property type="entry name" value="Tim21"/>
</dbReference>
<reference evidence="12 13" key="1">
    <citation type="journal article" date="2013" name="BMC Genomics">
        <title>Genomics-driven discovery of the pneumocandin biosynthetic gene cluster in the fungus Glarea lozoyensis.</title>
        <authorList>
            <person name="Chen L."/>
            <person name="Yue Q."/>
            <person name="Zhang X."/>
            <person name="Xiang M."/>
            <person name="Wang C."/>
            <person name="Li S."/>
            <person name="Che Y."/>
            <person name="Ortiz-Lopez F.J."/>
            <person name="Bills G.F."/>
            <person name="Liu X."/>
            <person name="An Z."/>
        </authorList>
    </citation>
    <scope>NUCLEOTIDE SEQUENCE [LARGE SCALE GENOMIC DNA]</scope>
    <source>
        <strain evidence="13">ATCC 20868 / MF5171</strain>
    </source>
</reference>
<evidence type="ECO:0000256" key="5">
    <source>
        <dbReference type="ARBA" id="ARBA00022792"/>
    </source>
</evidence>
<keyword evidence="13" id="KW-1185">Reference proteome</keyword>
<keyword evidence="4 11" id="KW-0812">Transmembrane</keyword>
<sequence>MNSLTRAPMLSLPSAIRPLLAMRMYATQTGLGTSTATPQPRRRAVTAFNDDGRVPWGNLSPMEKAARTTQQSFNFGLIIVGAILTGGVTYVMYTEVFSPDSKVNHFNRAVKQVKEDARCTALLGNSKKITAYGEPTWNKWARARPIASRIETDRRGVEHLIMHFNVEGPLNKGVVNLHMQKKPSESEFVYKFLALDVPGEQRIYLENAETDPESSAKSKTKLFGISWR</sequence>
<dbReference type="PANTHER" id="PTHR13032">
    <property type="entry name" value="MITOCHONDRIAL IMPORT INNER MEMBRANE TRANSLOCASE SUBUNIT TIM21"/>
    <property type="match status" value="1"/>
</dbReference>
<organism evidence="12 13">
    <name type="scientific">Glarea lozoyensis (strain ATCC 20868 / MF5171)</name>
    <dbReference type="NCBI Taxonomy" id="1116229"/>
    <lineage>
        <taxon>Eukaryota</taxon>
        <taxon>Fungi</taxon>
        <taxon>Dikarya</taxon>
        <taxon>Ascomycota</taxon>
        <taxon>Pezizomycotina</taxon>
        <taxon>Leotiomycetes</taxon>
        <taxon>Helotiales</taxon>
        <taxon>Helotiaceae</taxon>
        <taxon>Glarea</taxon>
    </lineage>
</organism>
<dbReference type="OMA" id="HFHVEGP"/>
<dbReference type="AlphaFoldDB" id="S3D950"/>
<comment type="subcellular location">
    <subcellularLocation>
        <location evidence="1 11">Mitochondrion inner membrane</location>
        <topology evidence="1 11">Single-pass membrane protein</topology>
    </subcellularLocation>
</comment>
<dbReference type="OrthoDB" id="436405at2759"/>
<dbReference type="eggNOG" id="KOG4836">
    <property type="taxonomic scope" value="Eukaryota"/>
</dbReference>
<keyword evidence="11" id="KW-0653">Protein transport</keyword>
<comment type="similarity">
    <text evidence="2 11">Belongs to the TIM21 family.</text>
</comment>
<keyword evidence="8 11" id="KW-0496">Mitochondrion</keyword>
<keyword evidence="5 11" id="KW-0999">Mitochondrion inner membrane</keyword>
<evidence type="ECO:0000256" key="8">
    <source>
        <dbReference type="ARBA" id="ARBA00023128"/>
    </source>
</evidence>
<accession>S3D950</accession>
<dbReference type="GO" id="GO:0030150">
    <property type="term" value="P:protein import into mitochondrial matrix"/>
    <property type="evidence" value="ECO:0007669"/>
    <property type="project" value="UniProtKB-UniRule"/>
</dbReference>
<dbReference type="HOGENOM" id="CLU_089407_0_0_1"/>
<dbReference type="FunFam" id="3.10.450.320:FF:000002">
    <property type="entry name" value="Mitochondrial import inner membrane translocase subunit tim21"/>
    <property type="match status" value="1"/>
</dbReference>
<evidence type="ECO:0000313" key="12">
    <source>
        <dbReference type="EMBL" id="EPE33654.1"/>
    </source>
</evidence>
<dbReference type="GO" id="GO:0005744">
    <property type="term" value="C:TIM23 mitochondrial import inner membrane translocase complex"/>
    <property type="evidence" value="ECO:0007669"/>
    <property type="project" value="UniProtKB-UniRule"/>
</dbReference>
<evidence type="ECO:0000256" key="9">
    <source>
        <dbReference type="ARBA" id="ARBA00023136"/>
    </source>
</evidence>
<keyword evidence="11" id="KW-0811">Translocation</keyword>
<dbReference type="EMBL" id="KE145357">
    <property type="protein sequence ID" value="EPE33654.1"/>
    <property type="molecule type" value="Genomic_DNA"/>
</dbReference>
<evidence type="ECO:0000256" key="4">
    <source>
        <dbReference type="ARBA" id="ARBA00022692"/>
    </source>
</evidence>
<evidence type="ECO:0000313" key="13">
    <source>
        <dbReference type="Proteomes" id="UP000016922"/>
    </source>
</evidence>